<reference evidence="2" key="1">
    <citation type="journal article" date="2023" name="Science">
        <title>Genome structures resolve the early diversification of teleost fishes.</title>
        <authorList>
            <person name="Parey E."/>
            <person name="Louis A."/>
            <person name="Montfort J."/>
            <person name="Bouchez O."/>
            <person name="Roques C."/>
            <person name="Iampietro C."/>
            <person name="Lluch J."/>
            <person name="Castinel A."/>
            <person name="Donnadieu C."/>
            <person name="Desvignes T."/>
            <person name="Floi Bucao C."/>
            <person name="Jouanno E."/>
            <person name="Wen M."/>
            <person name="Mejri S."/>
            <person name="Dirks R."/>
            <person name="Jansen H."/>
            <person name="Henkel C."/>
            <person name="Chen W.J."/>
            <person name="Zahm M."/>
            <person name="Cabau C."/>
            <person name="Klopp C."/>
            <person name="Thompson A.W."/>
            <person name="Robinson-Rechavi M."/>
            <person name="Braasch I."/>
            <person name="Lecointre G."/>
            <person name="Bobe J."/>
            <person name="Postlethwait J.H."/>
            <person name="Berthelot C."/>
            <person name="Roest Crollius H."/>
            <person name="Guiguen Y."/>
        </authorList>
    </citation>
    <scope>NUCLEOTIDE SEQUENCE</scope>
    <source>
        <strain evidence="2">NC1722</strain>
    </source>
</reference>
<name>A0AAD7SUR5_9TELE</name>
<evidence type="ECO:0000256" key="1">
    <source>
        <dbReference type="SAM" id="MobiDB-lite"/>
    </source>
</evidence>
<dbReference type="AlphaFoldDB" id="A0AAD7SUR5"/>
<accession>A0AAD7SUR5</accession>
<feature type="compositionally biased region" description="Polar residues" evidence="1">
    <location>
        <begin position="91"/>
        <end position="102"/>
    </location>
</feature>
<sequence length="141" mass="14922">MVKAFLDAFPASKNTTVAAGKKRTDRALILSRAPTVDVPVLRPSATPRMTQATGSGKRTPPTAPVTTSTGAAGIASENMKRGRKPKEKQKQTQLVQLNSKQGDLQCGGPDGTGERSSPTAVEEEDGLIITETLEAFIDRCN</sequence>
<evidence type="ECO:0000313" key="3">
    <source>
        <dbReference type="Proteomes" id="UP001221898"/>
    </source>
</evidence>
<organism evidence="2 3">
    <name type="scientific">Aldrovandia affinis</name>
    <dbReference type="NCBI Taxonomy" id="143900"/>
    <lineage>
        <taxon>Eukaryota</taxon>
        <taxon>Metazoa</taxon>
        <taxon>Chordata</taxon>
        <taxon>Craniata</taxon>
        <taxon>Vertebrata</taxon>
        <taxon>Euteleostomi</taxon>
        <taxon>Actinopterygii</taxon>
        <taxon>Neopterygii</taxon>
        <taxon>Teleostei</taxon>
        <taxon>Notacanthiformes</taxon>
        <taxon>Halosauridae</taxon>
        <taxon>Aldrovandia</taxon>
    </lineage>
</organism>
<keyword evidence="3" id="KW-1185">Reference proteome</keyword>
<feature type="compositionally biased region" description="Polar residues" evidence="1">
    <location>
        <begin position="47"/>
        <end position="56"/>
    </location>
</feature>
<dbReference type="Proteomes" id="UP001221898">
    <property type="component" value="Unassembled WGS sequence"/>
</dbReference>
<gene>
    <name evidence="2" type="ORF">AAFF_G00251820</name>
</gene>
<evidence type="ECO:0000313" key="2">
    <source>
        <dbReference type="EMBL" id="KAJ8408547.1"/>
    </source>
</evidence>
<protein>
    <submittedName>
        <fullName evidence="2">Uncharacterized protein</fullName>
    </submittedName>
</protein>
<dbReference type="EMBL" id="JAINUG010000034">
    <property type="protein sequence ID" value="KAJ8408547.1"/>
    <property type="molecule type" value="Genomic_DNA"/>
</dbReference>
<comment type="caution">
    <text evidence="2">The sequence shown here is derived from an EMBL/GenBank/DDBJ whole genome shotgun (WGS) entry which is preliminary data.</text>
</comment>
<proteinExistence type="predicted"/>
<feature type="region of interest" description="Disordered" evidence="1">
    <location>
        <begin position="39"/>
        <end position="125"/>
    </location>
</feature>